<dbReference type="EMBL" id="QXGC01008672">
    <property type="protein sequence ID" value="KAE9158519.1"/>
    <property type="molecule type" value="Genomic_DNA"/>
</dbReference>
<dbReference type="EMBL" id="QXGE01005547">
    <property type="protein sequence ID" value="KAE9267204.1"/>
    <property type="molecule type" value="Genomic_DNA"/>
</dbReference>
<evidence type="ECO:0000256" key="1">
    <source>
        <dbReference type="SAM" id="SignalP"/>
    </source>
</evidence>
<reference evidence="11 12" key="1">
    <citation type="submission" date="2018-08" db="EMBL/GenBank/DDBJ databases">
        <title>Genomic investigation of the strawberry pathogen Phytophthora fragariae indicates pathogenicity is determined by transcriptional variation in three key races.</title>
        <authorList>
            <person name="Adams T.M."/>
            <person name="Armitage A.D."/>
            <person name="Sobczyk M.K."/>
            <person name="Bates H.J."/>
            <person name="Dunwell J.M."/>
            <person name="Nellist C.F."/>
            <person name="Harrison R.J."/>
        </authorList>
    </citation>
    <scope>NUCLEOTIDE SEQUENCE [LARGE SCALE GENOMIC DNA]</scope>
    <source>
        <strain evidence="10 13">A4</strain>
        <strain evidence="9 14">BC-1</strain>
        <strain evidence="7 18">BC-23</strain>
        <strain evidence="8 12">NOV-27</strain>
        <strain evidence="6 15">NOV-5</strain>
        <strain evidence="5 16">NOV-71</strain>
        <strain evidence="2 11">NOV-9</strain>
        <strain evidence="4 19">ONT-3</strain>
        <strain evidence="3 17">SCRP245</strain>
    </source>
</reference>
<proteinExistence type="predicted"/>
<accession>A0A6A3PJQ3</accession>
<keyword evidence="12" id="KW-1185">Reference proteome</keyword>
<evidence type="ECO:0000313" key="18">
    <source>
        <dbReference type="Proteomes" id="UP000476176"/>
    </source>
</evidence>
<dbReference type="EMBL" id="QXGA01005525">
    <property type="protein sequence ID" value="KAE9066738.1"/>
    <property type="molecule type" value="Genomic_DNA"/>
</dbReference>
<protein>
    <recommendedName>
        <fullName evidence="20">Secreted protein</fullName>
    </recommendedName>
</protein>
<dbReference type="Proteomes" id="UP000488956">
    <property type="component" value="Unassembled WGS sequence"/>
</dbReference>
<dbReference type="EMBL" id="QXGD01004979">
    <property type="protein sequence ID" value="KAE9167955.1"/>
    <property type="molecule type" value="Genomic_DNA"/>
</dbReference>
<feature type="signal peptide" evidence="1">
    <location>
        <begin position="1"/>
        <end position="22"/>
    </location>
</feature>
<evidence type="ECO:0000313" key="8">
    <source>
        <dbReference type="EMBL" id="KAE9163458.1"/>
    </source>
</evidence>
<evidence type="ECO:0000313" key="12">
    <source>
        <dbReference type="Proteomes" id="UP000433483"/>
    </source>
</evidence>
<dbReference type="Proteomes" id="UP000437068">
    <property type="component" value="Unassembled WGS sequence"/>
</dbReference>
<dbReference type="EMBL" id="QXGB01005300">
    <property type="protein sequence ID" value="KAE9163458.1"/>
    <property type="molecule type" value="Genomic_DNA"/>
</dbReference>
<dbReference type="Proteomes" id="UP000440732">
    <property type="component" value="Unassembled WGS sequence"/>
</dbReference>
<evidence type="ECO:0000313" key="19">
    <source>
        <dbReference type="Proteomes" id="UP000488956"/>
    </source>
</evidence>
<evidence type="ECO:0000313" key="9">
    <source>
        <dbReference type="EMBL" id="KAE9167955.1"/>
    </source>
</evidence>
<evidence type="ECO:0000313" key="4">
    <source>
        <dbReference type="EMBL" id="KAE9060863.1"/>
    </source>
</evidence>
<evidence type="ECO:0000313" key="10">
    <source>
        <dbReference type="EMBL" id="KAE9267204.1"/>
    </source>
</evidence>
<dbReference type="Proteomes" id="UP000460718">
    <property type="component" value="Unassembled WGS sequence"/>
</dbReference>
<evidence type="ECO:0008006" key="20">
    <source>
        <dbReference type="Google" id="ProtNLM"/>
    </source>
</evidence>
<evidence type="ECO:0000313" key="6">
    <source>
        <dbReference type="EMBL" id="KAE9066738.1"/>
    </source>
</evidence>
<evidence type="ECO:0000313" key="13">
    <source>
        <dbReference type="Proteomes" id="UP000437068"/>
    </source>
</evidence>
<comment type="caution">
    <text evidence="5">The sequence shown here is derived from an EMBL/GenBank/DDBJ whole genome shotgun (WGS) entry which is preliminary data.</text>
</comment>
<evidence type="ECO:0000313" key="15">
    <source>
        <dbReference type="Proteomes" id="UP000440732"/>
    </source>
</evidence>
<dbReference type="EMBL" id="QXFX01005397">
    <property type="protein sequence ID" value="KAE9060863.1"/>
    <property type="molecule type" value="Genomic_DNA"/>
</dbReference>
<name>A0A6A3PJQ3_9STRA</name>
<sequence length="86" mass="9224">MHWRQISVLGSVHFAQCATASAVSVRIAAAASCFQHYGGIPHGGVRRGTANAAHKLRARRTTCHGVVGGLCYCVCHHCRGYPIPLR</sequence>
<evidence type="ECO:0000313" key="11">
    <source>
        <dbReference type="Proteomes" id="UP000429523"/>
    </source>
</evidence>
<evidence type="ECO:0000313" key="16">
    <source>
        <dbReference type="Proteomes" id="UP000441208"/>
    </source>
</evidence>
<organism evidence="5 16">
    <name type="scientific">Phytophthora fragariae</name>
    <dbReference type="NCBI Taxonomy" id="53985"/>
    <lineage>
        <taxon>Eukaryota</taxon>
        <taxon>Sar</taxon>
        <taxon>Stramenopiles</taxon>
        <taxon>Oomycota</taxon>
        <taxon>Peronosporomycetes</taxon>
        <taxon>Peronosporales</taxon>
        <taxon>Peronosporaceae</taxon>
        <taxon>Phytophthora</taxon>
    </lineage>
</organism>
<evidence type="ECO:0000313" key="14">
    <source>
        <dbReference type="Proteomes" id="UP000440367"/>
    </source>
</evidence>
<dbReference type="EMBL" id="QXFZ01005162">
    <property type="protein sequence ID" value="KAE9061759.1"/>
    <property type="molecule type" value="Genomic_DNA"/>
</dbReference>
<dbReference type="Proteomes" id="UP000429523">
    <property type="component" value="Unassembled WGS sequence"/>
</dbReference>
<keyword evidence="1" id="KW-0732">Signal</keyword>
<dbReference type="Proteomes" id="UP000476176">
    <property type="component" value="Unassembled WGS sequence"/>
</dbReference>
<dbReference type="AlphaFoldDB" id="A0A6A3PJQ3"/>
<dbReference type="OrthoDB" id="10293388at2759"/>
<feature type="chain" id="PRO_5036165553" description="Secreted protein" evidence="1">
    <location>
        <begin position="23"/>
        <end position="86"/>
    </location>
</feature>
<evidence type="ECO:0000313" key="2">
    <source>
        <dbReference type="EMBL" id="KAE8919006.1"/>
    </source>
</evidence>
<evidence type="ECO:0000313" key="5">
    <source>
        <dbReference type="EMBL" id="KAE9061759.1"/>
    </source>
</evidence>
<evidence type="ECO:0000313" key="7">
    <source>
        <dbReference type="EMBL" id="KAE9158519.1"/>
    </source>
</evidence>
<gene>
    <name evidence="10" type="ORF">PF001_g30181</name>
    <name evidence="9" type="ORF">PF002_g30742</name>
    <name evidence="7" type="ORF">PF004_g31851</name>
    <name evidence="8" type="ORF">PF005_g30436</name>
    <name evidence="6" type="ORF">PF006_g30153</name>
    <name evidence="5" type="ORF">PF007_g30146</name>
    <name evidence="2" type="ORF">PF009_g30681</name>
    <name evidence="4" type="ORF">PF010_g30047</name>
    <name evidence="3" type="ORF">PF011_g31711</name>
</gene>
<dbReference type="EMBL" id="QXFW01008222">
    <property type="protein sequence ID" value="KAE8955719.1"/>
    <property type="molecule type" value="Genomic_DNA"/>
</dbReference>
<dbReference type="EMBL" id="QXGF01005073">
    <property type="protein sequence ID" value="KAE8919006.1"/>
    <property type="molecule type" value="Genomic_DNA"/>
</dbReference>
<dbReference type="Proteomes" id="UP000440367">
    <property type="component" value="Unassembled WGS sequence"/>
</dbReference>
<evidence type="ECO:0000313" key="3">
    <source>
        <dbReference type="EMBL" id="KAE8955719.1"/>
    </source>
</evidence>
<dbReference type="Proteomes" id="UP000433483">
    <property type="component" value="Unassembled WGS sequence"/>
</dbReference>
<dbReference type="Proteomes" id="UP000441208">
    <property type="component" value="Unassembled WGS sequence"/>
</dbReference>
<evidence type="ECO:0000313" key="17">
    <source>
        <dbReference type="Proteomes" id="UP000460718"/>
    </source>
</evidence>